<protein>
    <submittedName>
        <fullName evidence="1">Uncharacterized protein</fullName>
    </submittedName>
</protein>
<accession>A0A654A844</accession>
<sequence length="46" mass="5826">MFFAFVSFWKMNIIMLSPLLIEEFCYHFLYITHMRNYKESFCEKYI</sequence>
<evidence type="ECO:0000313" key="1">
    <source>
        <dbReference type="EMBL" id="VXC64080.1"/>
    </source>
</evidence>
<evidence type="ECO:0000313" key="2">
    <source>
        <dbReference type="Proteomes" id="UP000437562"/>
    </source>
</evidence>
<name>A0A654A844_BACMY</name>
<reference evidence="1 2" key="1">
    <citation type="submission" date="2019-10" db="EMBL/GenBank/DDBJ databases">
        <authorList>
            <person name="Karimi E."/>
        </authorList>
    </citation>
    <scope>NUCLEOTIDE SEQUENCE [LARGE SCALE GENOMIC DNA]</scope>
    <source>
        <strain evidence="1">Bacillus sp. 71</strain>
    </source>
</reference>
<dbReference type="EMBL" id="CABWMC010000029">
    <property type="protein sequence ID" value="VXC64080.1"/>
    <property type="molecule type" value="Genomic_DNA"/>
</dbReference>
<dbReference type="Proteomes" id="UP000437562">
    <property type="component" value="Unassembled WGS sequence"/>
</dbReference>
<proteinExistence type="predicted"/>
<organism evidence="1 2">
    <name type="scientific">Bacillus mycoides</name>
    <dbReference type="NCBI Taxonomy" id="1405"/>
    <lineage>
        <taxon>Bacteria</taxon>
        <taxon>Bacillati</taxon>
        <taxon>Bacillota</taxon>
        <taxon>Bacilli</taxon>
        <taxon>Bacillales</taxon>
        <taxon>Bacillaceae</taxon>
        <taxon>Bacillus</taxon>
        <taxon>Bacillus cereus group</taxon>
    </lineage>
</organism>
<gene>
    <name evidence="1" type="ORF">BACI71_40538</name>
</gene>
<dbReference type="AlphaFoldDB" id="A0A654A844"/>